<dbReference type="AlphaFoldDB" id="A0A212KBU3"/>
<dbReference type="PANTHER" id="PTHR30201:SF2">
    <property type="entry name" value="2-(5''-TRIPHOSPHORIBOSYL)-3'-DEPHOSPHOCOENZYME-A SYNTHASE"/>
    <property type="match status" value="1"/>
</dbReference>
<dbReference type="InterPro" id="IPR002736">
    <property type="entry name" value="CitG"/>
</dbReference>
<dbReference type="Gene3D" id="1.10.4200.10">
    <property type="entry name" value="Triphosphoribosyl-dephospho-CoA protein"/>
    <property type="match status" value="2"/>
</dbReference>
<gene>
    <name evidence="7 8" type="primary">citG</name>
    <name evidence="8" type="ORF">KL86DPRO_50037</name>
</gene>
<reference evidence="8" key="1">
    <citation type="submission" date="2016-04" db="EMBL/GenBank/DDBJ databases">
        <authorList>
            <person name="Evans L.H."/>
            <person name="Alamgir A."/>
            <person name="Owens N."/>
            <person name="Weber N.D."/>
            <person name="Virtaneva K."/>
            <person name="Barbian K."/>
            <person name="Babar A."/>
            <person name="Rosenke K."/>
        </authorList>
    </citation>
    <scope>NUCLEOTIDE SEQUENCE</scope>
    <source>
        <strain evidence="8">86</strain>
    </source>
</reference>
<evidence type="ECO:0000313" key="8">
    <source>
        <dbReference type="EMBL" id="SBW08985.1"/>
    </source>
</evidence>
<evidence type="ECO:0000256" key="3">
    <source>
        <dbReference type="ARBA" id="ARBA00022695"/>
    </source>
</evidence>
<protein>
    <recommendedName>
        <fullName evidence="7">Probable 2-(5''-triphosphoribosyl)-3'-dephosphocoenzyme-A synthase</fullName>
        <shortName evidence="7">2-(5''-triphosphoribosyl)-3'-dephospho-CoA synthase</shortName>
        <ecNumber evidence="7">2.4.2.52</ecNumber>
    </recommendedName>
</protein>
<proteinExistence type="inferred from homology"/>
<sequence>MAAITLEELLAAKEARALRRERMRAEYPGTGVSLSVNIPGAEKDSPRIRALFGHALERITRAMPVVASHTAHGIAGPHAVLAVEGDGAAVKAIACRLETEYAYGRLLDIDVYDAAGAAVSSPSRGPGRTCFVCDDLAVACMRERRHTLPEIMAAVERLFTAFHAAMSRGVSENAAYYASLGLEAMLHEAASFPSPGLVDPFHTGSHKDMDFFTFQRSSAALSFGLARCAEAGIRHEGEARNLLPVLRRIGLEAEKDMFRATNGVNTQKGLLFSMGLALGATGLLVRDGLPVTPPNVSAVLREMTAGLVERELGGATPRTAGERMFRDFGISGIRGEMEAGLPSVLKAGLPTLESALGRGEGCNRALIRTLIALMAEVDDTTILARSPKLESLRMIQEKARTVQHGRLLDQDSWQDALWRLDGEFVRANLSPGGSADLLAVTWFLYRANGGTVHP</sequence>
<dbReference type="GO" id="GO:0050519">
    <property type="term" value="F:holo-citrate lyase synthase activity"/>
    <property type="evidence" value="ECO:0007669"/>
    <property type="project" value="UniProtKB-EC"/>
</dbReference>
<dbReference type="GO" id="GO:0016757">
    <property type="term" value="F:glycosyltransferase activity"/>
    <property type="evidence" value="ECO:0007669"/>
    <property type="project" value="UniProtKB-KW"/>
</dbReference>
<keyword evidence="4 7" id="KW-0547">Nucleotide-binding</keyword>
<evidence type="ECO:0000256" key="7">
    <source>
        <dbReference type="HAMAP-Rule" id="MF_00397"/>
    </source>
</evidence>
<comment type="catalytic activity">
    <reaction evidence="1 7">
        <text>3'-dephospho-CoA + ATP = 2'-(5''-triphospho-alpha-D-ribosyl)-3'-dephospho-CoA + adenine</text>
        <dbReference type="Rhea" id="RHEA:15117"/>
        <dbReference type="ChEBI" id="CHEBI:16708"/>
        <dbReference type="ChEBI" id="CHEBI:30616"/>
        <dbReference type="ChEBI" id="CHEBI:57328"/>
        <dbReference type="ChEBI" id="CHEBI:61378"/>
        <dbReference type="EC" id="2.4.2.52"/>
    </reaction>
</comment>
<evidence type="ECO:0000256" key="4">
    <source>
        <dbReference type="ARBA" id="ARBA00022741"/>
    </source>
</evidence>
<keyword evidence="5 7" id="KW-0067">ATP-binding</keyword>
<organism evidence="8">
    <name type="scientific">uncultured delta proteobacterium</name>
    <dbReference type="NCBI Taxonomy" id="34034"/>
    <lineage>
        <taxon>Bacteria</taxon>
        <taxon>Deltaproteobacteria</taxon>
        <taxon>environmental samples</taxon>
    </lineage>
</organism>
<dbReference type="Pfam" id="PF01874">
    <property type="entry name" value="CitG"/>
    <property type="match status" value="1"/>
</dbReference>
<dbReference type="InterPro" id="IPR005551">
    <property type="entry name" value="CitX"/>
</dbReference>
<dbReference type="HAMAP" id="MF_00397">
    <property type="entry name" value="CitG"/>
    <property type="match status" value="1"/>
</dbReference>
<dbReference type="GO" id="GO:0051191">
    <property type="term" value="P:prosthetic group biosynthetic process"/>
    <property type="evidence" value="ECO:0007669"/>
    <property type="project" value="InterPro"/>
</dbReference>
<keyword evidence="2 7" id="KW-0808">Transferase</keyword>
<evidence type="ECO:0000256" key="5">
    <source>
        <dbReference type="ARBA" id="ARBA00022840"/>
    </source>
</evidence>
<dbReference type="InterPro" id="IPR017551">
    <property type="entry name" value="TriPribosyl-deP-CoA_syn_CitG"/>
</dbReference>
<dbReference type="EC" id="2.4.2.52" evidence="7"/>
<dbReference type="PANTHER" id="PTHR30201">
    <property type="entry name" value="TRIPHOSPHORIBOSYL-DEPHOSPHO-COA SYNTHASE"/>
    <property type="match status" value="1"/>
</dbReference>
<accession>A0A212KBU3</accession>
<keyword evidence="8" id="KW-0328">Glycosyltransferase</keyword>
<dbReference type="Pfam" id="PF03802">
    <property type="entry name" value="CitX"/>
    <property type="match status" value="1"/>
</dbReference>
<evidence type="ECO:0000256" key="2">
    <source>
        <dbReference type="ARBA" id="ARBA00022679"/>
    </source>
</evidence>
<dbReference type="NCBIfam" id="TIGR03124">
    <property type="entry name" value="citrate_citX"/>
    <property type="match status" value="1"/>
</dbReference>
<dbReference type="EMBL" id="FLUQ01000005">
    <property type="protein sequence ID" value="SBW08985.1"/>
    <property type="molecule type" value="Genomic_DNA"/>
</dbReference>
<comment type="similarity">
    <text evidence="7">Belongs to the CitG/MdcB family.</text>
</comment>
<evidence type="ECO:0000256" key="6">
    <source>
        <dbReference type="ARBA" id="ARBA00048574"/>
    </source>
</evidence>
<name>A0A212KBU3_9DELT</name>
<dbReference type="GO" id="GO:0046917">
    <property type="term" value="F:triphosphoribosyl-dephospho-CoA synthase activity"/>
    <property type="evidence" value="ECO:0007669"/>
    <property type="project" value="UniProtKB-UniRule"/>
</dbReference>
<dbReference type="GO" id="GO:0005524">
    <property type="term" value="F:ATP binding"/>
    <property type="evidence" value="ECO:0007669"/>
    <property type="project" value="UniProtKB-KW"/>
</dbReference>
<comment type="catalytic activity">
    <reaction evidence="6">
        <text>apo-[citrate lyase ACP] + 2'-(5''-triphospho-alpha-D-ribosyl)-3'-dephospho-CoA = holo-[citrate lyase ACP] + diphosphate</text>
        <dbReference type="Rhea" id="RHEA:16333"/>
        <dbReference type="Rhea" id="RHEA-COMP:10157"/>
        <dbReference type="Rhea" id="RHEA-COMP:10158"/>
        <dbReference type="ChEBI" id="CHEBI:29999"/>
        <dbReference type="ChEBI" id="CHEBI:33019"/>
        <dbReference type="ChEBI" id="CHEBI:61378"/>
        <dbReference type="ChEBI" id="CHEBI:82683"/>
        <dbReference type="EC" id="2.7.7.61"/>
    </reaction>
</comment>
<evidence type="ECO:0000256" key="1">
    <source>
        <dbReference type="ARBA" id="ARBA00001210"/>
    </source>
</evidence>
<keyword evidence="3" id="KW-0548">Nucleotidyltransferase</keyword>